<proteinExistence type="predicted"/>
<organism evidence="1 2">
    <name type="scientific">Ancylostoma ceylanicum</name>
    <dbReference type="NCBI Taxonomy" id="53326"/>
    <lineage>
        <taxon>Eukaryota</taxon>
        <taxon>Metazoa</taxon>
        <taxon>Ecdysozoa</taxon>
        <taxon>Nematoda</taxon>
        <taxon>Chromadorea</taxon>
        <taxon>Rhabditida</taxon>
        <taxon>Rhabditina</taxon>
        <taxon>Rhabditomorpha</taxon>
        <taxon>Strongyloidea</taxon>
        <taxon>Ancylostomatidae</taxon>
        <taxon>Ancylostomatinae</taxon>
        <taxon>Ancylostoma</taxon>
    </lineage>
</organism>
<dbReference type="Proteomes" id="UP000024635">
    <property type="component" value="Unassembled WGS sequence"/>
</dbReference>
<accession>A0A016UY67</accession>
<evidence type="ECO:0000313" key="1">
    <source>
        <dbReference type="EMBL" id="EYC20090.1"/>
    </source>
</evidence>
<reference evidence="2" key="1">
    <citation type="journal article" date="2015" name="Nat. Genet.">
        <title>The genome and transcriptome of the zoonotic hookworm Ancylostoma ceylanicum identify infection-specific gene families.</title>
        <authorList>
            <person name="Schwarz E.M."/>
            <person name="Hu Y."/>
            <person name="Antoshechkin I."/>
            <person name="Miller M.M."/>
            <person name="Sternberg P.W."/>
            <person name="Aroian R.V."/>
        </authorList>
    </citation>
    <scope>NUCLEOTIDE SEQUENCE</scope>
    <source>
        <strain evidence="2">HY135</strain>
    </source>
</reference>
<protein>
    <submittedName>
        <fullName evidence="1">Uncharacterized protein</fullName>
    </submittedName>
</protein>
<dbReference type="AlphaFoldDB" id="A0A016UY67"/>
<sequence length="93" mass="10790">MREEIGDVQRFVASDEMVRQQPKEGRMKRQNIRTGAPLSVWYEKLKGHIWKEIEVGNGERIPHIFNICFEHVQDEWLKIEAAGPQQVFAKGSG</sequence>
<dbReference type="EMBL" id="JARK01001359">
    <property type="protein sequence ID" value="EYC20090.1"/>
    <property type="molecule type" value="Genomic_DNA"/>
</dbReference>
<gene>
    <name evidence="1" type="primary">Acey_s0023.g862</name>
    <name evidence="1" type="ORF">Y032_0023g862</name>
</gene>
<dbReference type="OrthoDB" id="5876583at2759"/>
<comment type="caution">
    <text evidence="1">The sequence shown here is derived from an EMBL/GenBank/DDBJ whole genome shotgun (WGS) entry which is preliminary data.</text>
</comment>
<keyword evidence="2" id="KW-1185">Reference proteome</keyword>
<evidence type="ECO:0000313" key="2">
    <source>
        <dbReference type="Proteomes" id="UP000024635"/>
    </source>
</evidence>
<name>A0A016UY67_9BILA</name>